<dbReference type="PANTHER" id="PTHR43792:SF8">
    <property type="entry name" value="[RIBOSOMAL PROTEIN US5]-ALANINE N-ACETYLTRANSFERASE"/>
    <property type="match status" value="1"/>
</dbReference>
<dbReference type="PROSITE" id="PS51186">
    <property type="entry name" value="GNAT"/>
    <property type="match status" value="1"/>
</dbReference>
<dbReference type="Proteomes" id="UP000595841">
    <property type="component" value="Chromosome"/>
</dbReference>
<dbReference type="SUPFAM" id="SSF55729">
    <property type="entry name" value="Acyl-CoA N-acyltransferases (Nat)"/>
    <property type="match status" value="1"/>
</dbReference>
<evidence type="ECO:0000256" key="2">
    <source>
        <dbReference type="ARBA" id="ARBA00023315"/>
    </source>
</evidence>
<keyword evidence="2" id="KW-0012">Acyltransferase</keyword>
<gene>
    <name evidence="5" type="ORF">JI735_09825</name>
</gene>
<evidence type="ECO:0000256" key="3">
    <source>
        <dbReference type="ARBA" id="ARBA00038502"/>
    </source>
</evidence>
<evidence type="ECO:0000256" key="1">
    <source>
        <dbReference type="ARBA" id="ARBA00022679"/>
    </source>
</evidence>
<reference evidence="5 6" key="1">
    <citation type="submission" date="2021-01" db="EMBL/GenBank/DDBJ databases">
        <title>Whole genome sequence of Paenibacillus sonchi LMG 24727 for comparative genomics.</title>
        <authorList>
            <person name="Lee G."/>
            <person name="Kim M.-J."/>
            <person name="Lim K."/>
            <person name="Shin J.-H."/>
        </authorList>
    </citation>
    <scope>NUCLEOTIDE SEQUENCE [LARGE SCALE GENOMIC DNA]</scope>
    <source>
        <strain evidence="5 6">LMG 24727</strain>
    </source>
</reference>
<name>A0A974PIM0_9BACL</name>
<dbReference type="InterPro" id="IPR016181">
    <property type="entry name" value="Acyl_CoA_acyltransferase"/>
</dbReference>
<sequence length="191" mass="21965">MDVHGDVQHLVLETSRLLLRRYKQEDAEFIFQVVSQRKIAETTIMIPHPYPRQTVDWWINYVDGNFDEGKAYELGLFRKDSPNNYVGNCGLISVSKEHNNGELGFFIHPEYWNTGLATEACQALIDFGFMNLGLERIHGRCMSKNIGSKRVMEKSGLVVEGLARNEVLKWGKYEDVCHLGIIRSEWLNSKS</sequence>
<dbReference type="GO" id="GO:0016747">
    <property type="term" value="F:acyltransferase activity, transferring groups other than amino-acyl groups"/>
    <property type="evidence" value="ECO:0007669"/>
    <property type="project" value="InterPro"/>
</dbReference>
<keyword evidence="1" id="KW-0808">Transferase</keyword>
<evidence type="ECO:0000313" key="6">
    <source>
        <dbReference type="Proteomes" id="UP000595841"/>
    </source>
</evidence>
<dbReference type="AlphaFoldDB" id="A0A974PIM0"/>
<dbReference type="PANTHER" id="PTHR43792">
    <property type="entry name" value="GNAT FAMILY, PUTATIVE (AFU_ORTHOLOGUE AFUA_3G00765)-RELATED-RELATED"/>
    <property type="match status" value="1"/>
</dbReference>
<protein>
    <submittedName>
        <fullName evidence="5">GNAT family N-acetyltransferase</fullName>
    </submittedName>
</protein>
<feature type="domain" description="N-acetyltransferase" evidence="4">
    <location>
        <begin position="17"/>
        <end position="180"/>
    </location>
</feature>
<dbReference type="KEGG" id="pson:JI735_09825"/>
<proteinExistence type="inferred from homology"/>
<comment type="similarity">
    <text evidence="3">Belongs to the acetyltransferase family. RimJ subfamily.</text>
</comment>
<dbReference type="InterPro" id="IPR000182">
    <property type="entry name" value="GNAT_dom"/>
</dbReference>
<evidence type="ECO:0000313" key="5">
    <source>
        <dbReference type="EMBL" id="QQZ64098.1"/>
    </source>
</evidence>
<keyword evidence="6" id="KW-1185">Reference proteome</keyword>
<evidence type="ECO:0000259" key="4">
    <source>
        <dbReference type="PROSITE" id="PS51186"/>
    </source>
</evidence>
<organism evidence="5 6">
    <name type="scientific">Paenibacillus sonchi</name>
    <dbReference type="NCBI Taxonomy" id="373687"/>
    <lineage>
        <taxon>Bacteria</taxon>
        <taxon>Bacillati</taxon>
        <taxon>Bacillota</taxon>
        <taxon>Bacilli</taxon>
        <taxon>Bacillales</taxon>
        <taxon>Paenibacillaceae</taxon>
        <taxon>Paenibacillus</taxon>
        <taxon>Paenibacillus sonchi group</taxon>
    </lineage>
</organism>
<dbReference type="InterPro" id="IPR051531">
    <property type="entry name" value="N-acetyltransferase"/>
</dbReference>
<dbReference type="Pfam" id="PF13302">
    <property type="entry name" value="Acetyltransf_3"/>
    <property type="match status" value="1"/>
</dbReference>
<accession>A0A974PIM0</accession>
<dbReference type="EMBL" id="CP068595">
    <property type="protein sequence ID" value="QQZ64098.1"/>
    <property type="molecule type" value="Genomic_DNA"/>
</dbReference>
<dbReference type="Gene3D" id="3.40.630.30">
    <property type="match status" value="1"/>
</dbReference>